<feature type="compositionally biased region" description="Basic residues" evidence="1">
    <location>
        <begin position="73"/>
        <end position="94"/>
    </location>
</feature>
<organism evidence="2 3">
    <name type="scientific">Parnassius apollo</name>
    <name type="common">Apollo butterfly</name>
    <name type="synonym">Papilio apollo</name>
    <dbReference type="NCBI Taxonomy" id="110799"/>
    <lineage>
        <taxon>Eukaryota</taxon>
        <taxon>Metazoa</taxon>
        <taxon>Ecdysozoa</taxon>
        <taxon>Arthropoda</taxon>
        <taxon>Hexapoda</taxon>
        <taxon>Insecta</taxon>
        <taxon>Pterygota</taxon>
        <taxon>Neoptera</taxon>
        <taxon>Endopterygota</taxon>
        <taxon>Lepidoptera</taxon>
        <taxon>Glossata</taxon>
        <taxon>Ditrysia</taxon>
        <taxon>Papilionoidea</taxon>
        <taxon>Papilionidae</taxon>
        <taxon>Parnassiinae</taxon>
        <taxon>Parnassini</taxon>
        <taxon>Parnassius</taxon>
        <taxon>Parnassius</taxon>
    </lineage>
</organism>
<comment type="caution">
    <text evidence="2">The sequence shown here is derived from an EMBL/GenBank/DDBJ whole genome shotgun (WGS) entry which is preliminary data.</text>
</comment>
<feature type="compositionally biased region" description="Polar residues" evidence="1">
    <location>
        <begin position="95"/>
        <end position="104"/>
    </location>
</feature>
<evidence type="ECO:0000313" key="3">
    <source>
        <dbReference type="Proteomes" id="UP000691718"/>
    </source>
</evidence>
<name>A0A8S3XDW5_PARAO</name>
<dbReference type="AlphaFoldDB" id="A0A8S3XDW5"/>
<feature type="compositionally biased region" description="Polar residues" evidence="1">
    <location>
        <begin position="1"/>
        <end position="14"/>
    </location>
</feature>
<proteinExistence type="predicted"/>
<reference evidence="2" key="1">
    <citation type="submission" date="2021-04" db="EMBL/GenBank/DDBJ databases">
        <authorList>
            <person name="Tunstrom K."/>
        </authorList>
    </citation>
    <scope>NUCLEOTIDE SEQUENCE</scope>
</reference>
<evidence type="ECO:0000256" key="1">
    <source>
        <dbReference type="SAM" id="MobiDB-lite"/>
    </source>
</evidence>
<feature type="region of interest" description="Disordered" evidence="1">
    <location>
        <begin position="46"/>
        <end position="120"/>
    </location>
</feature>
<accession>A0A8S3XDW5</accession>
<gene>
    <name evidence="2" type="ORF">PAPOLLO_LOCUS17106</name>
</gene>
<feature type="region of interest" description="Disordered" evidence="1">
    <location>
        <begin position="1"/>
        <end position="25"/>
    </location>
</feature>
<sequence>MGSTTAGTSSQSCNDPGPSRRLHVTPANIVASPLVPFVEVEVENTSMLSPTMPSSQVQEIQPGPALSEQSTPRHSRPIRTRGSHRRRVRPHTQSRQHNSFSKPKNTGEILKVNNTKTLWT</sequence>
<evidence type="ECO:0000313" key="2">
    <source>
        <dbReference type="EMBL" id="CAG5019630.1"/>
    </source>
</evidence>
<protein>
    <submittedName>
        <fullName evidence="2">(apollo) hypothetical protein</fullName>
    </submittedName>
</protein>
<keyword evidence="3" id="KW-1185">Reference proteome</keyword>
<feature type="compositionally biased region" description="Polar residues" evidence="1">
    <location>
        <begin position="46"/>
        <end position="59"/>
    </location>
</feature>
<dbReference type="EMBL" id="CAJQZP010001132">
    <property type="protein sequence ID" value="CAG5019630.1"/>
    <property type="molecule type" value="Genomic_DNA"/>
</dbReference>
<dbReference type="Proteomes" id="UP000691718">
    <property type="component" value="Unassembled WGS sequence"/>
</dbReference>